<evidence type="ECO:0000313" key="6">
    <source>
        <dbReference type="Proteomes" id="UP000596661"/>
    </source>
</evidence>
<protein>
    <recommendedName>
        <fullName evidence="4">Longin domain-containing protein</fullName>
    </recommendedName>
</protein>
<dbReference type="PANTHER" id="PTHR21136">
    <property type="entry name" value="SNARE PROTEINS"/>
    <property type="match status" value="1"/>
</dbReference>
<dbReference type="GO" id="GO:0012505">
    <property type="term" value="C:endomembrane system"/>
    <property type="evidence" value="ECO:0007669"/>
    <property type="project" value="UniProtKB-SubCell"/>
</dbReference>
<dbReference type="SUPFAM" id="SSF64356">
    <property type="entry name" value="SNARE-like"/>
    <property type="match status" value="1"/>
</dbReference>
<comment type="similarity">
    <text evidence="1">Belongs to the synaptobrevin family.</text>
</comment>
<dbReference type="AlphaFoldDB" id="A0A803Q3K5"/>
<dbReference type="Proteomes" id="UP000596661">
    <property type="component" value="Chromosome 7"/>
</dbReference>
<feature type="domain" description="Longin" evidence="4">
    <location>
        <begin position="67"/>
        <end position="114"/>
    </location>
</feature>
<keyword evidence="2" id="KW-0472">Membrane</keyword>
<accession>A0A803Q3K5</accession>
<comment type="subcellular location">
    <subcellularLocation>
        <location evidence="3">Endomembrane system</location>
        <topology evidence="3">Single-pass type IV membrane protein</topology>
    </subcellularLocation>
</comment>
<dbReference type="EMBL" id="UZAU01000629">
    <property type="status" value="NOT_ANNOTATED_CDS"/>
    <property type="molecule type" value="Genomic_DNA"/>
</dbReference>
<dbReference type="EnsemblPlants" id="evm.model.07.169">
    <property type="protein sequence ID" value="cds.evm.model.07.169"/>
    <property type="gene ID" value="evm.TU.07.169"/>
</dbReference>
<dbReference type="PANTHER" id="PTHR21136:SF168">
    <property type="entry name" value="VESICLE-ASSOCIATED MEMBRANE PROTEIN 9"/>
    <property type="match status" value="1"/>
</dbReference>
<evidence type="ECO:0000256" key="1">
    <source>
        <dbReference type="ARBA" id="ARBA00008025"/>
    </source>
</evidence>
<dbReference type="Pfam" id="PF13774">
    <property type="entry name" value="Longin"/>
    <property type="match status" value="1"/>
</dbReference>
<evidence type="ECO:0000259" key="4">
    <source>
        <dbReference type="PROSITE" id="PS50859"/>
    </source>
</evidence>
<proteinExistence type="inferred from homology"/>
<organism evidence="5 6">
    <name type="scientific">Cannabis sativa</name>
    <name type="common">Hemp</name>
    <name type="synonym">Marijuana</name>
    <dbReference type="NCBI Taxonomy" id="3483"/>
    <lineage>
        <taxon>Eukaryota</taxon>
        <taxon>Viridiplantae</taxon>
        <taxon>Streptophyta</taxon>
        <taxon>Embryophyta</taxon>
        <taxon>Tracheophyta</taxon>
        <taxon>Spermatophyta</taxon>
        <taxon>Magnoliopsida</taxon>
        <taxon>eudicotyledons</taxon>
        <taxon>Gunneridae</taxon>
        <taxon>Pentapetalae</taxon>
        <taxon>rosids</taxon>
        <taxon>fabids</taxon>
        <taxon>Rosales</taxon>
        <taxon>Cannabaceae</taxon>
        <taxon>Cannabis</taxon>
    </lineage>
</organism>
<dbReference type="Gene3D" id="3.30.450.50">
    <property type="entry name" value="Longin domain"/>
    <property type="match status" value="1"/>
</dbReference>
<reference evidence="5" key="1">
    <citation type="submission" date="2018-11" db="EMBL/GenBank/DDBJ databases">
        <authorList>
            <person name="Grassa J C."/>
        </authorList>
    </citation>
    <scope>NUCLEOTIDE SEQUENCE [LARGE SCALE GENOMIC DNA]</scope>
</reference>
<sequence>MGQQSLITTSLLEVRWFSLSTRSLQEILPASLLNVYRSFRLRIISLLKIVTVIPSITSSKMASVSSNNVISYCVVAAESASRQIPIAFLERVNEDFNKRYGGGKAATVVAHGLN</sequence>
<dbReference type="PROSITE" id="PS50859">
    <property type="entry name" value="LONGIN"/>
    <property type="match status" value="1"/>
</dbReference>
<evidence type="ECO:0000256" key="3">
    <source>
        <dbReference type="ARBA" id="ARBA00046280"/>
    </source>
</evidence>
<evidence type="ECO:0000256" key="2">
    <source>
        <dbReference type="ARBA" id="ARBA00023136"/>
    </source>
</evidence>
<dbReference type="InterPro" id="IPR011012">
    <property type="entry name" value="Longin-like_dom_sf"/>
</dbReference>
<evidence type="ECO:0000313" key="5">
    <source>
        <dbReference type="EnsemblPlants" id="cds.evm.model.07.169"/>
    </source>
</evidence>
<reference evidence="5" key="2">
    <citation type="submission" date="2021-03" db="UniProtKB">
        <authorList>
            <consortium name="EnsemblPlants"/>
        </authorList>
    </citation>
    <scope>IDENTIFICATION</scope>
</reference>
<name>A0A803Q3K5_CANSA</name>
<dbReference type="InterPro" id="IPR051097">
    <property type="entry name" value="Synaptobrevin-like_transport"/>
</dbReference>
<keyword evidence="6" id="KW-1185">Reference proteome</keyword>
<dbReference type="InterPro" id="IPR010908">
    <property type="entry name" value="Longin_dom"/>
</dbReference>
<dbReference type="Gramene" id="evm.model.07.169">
    <property type="protein sequence ID" value="cds.evm.model.07.169"/>
    <property type="gene ID" value="evm.TU.07.169"/>
</dbReference>